<reference evidence="4 5" key="1">
    <citation type="journal article" date="2013" name="Proc. Natl. Acad. Sci. U.S.A.">
        <title>The king cobra genome reveals dynamic gene evolution and adaptation in the snake venom system.</title>
        <authorList>
            <person name="Vonk F.J."/>
            <person name="Casewell N.R."/>
            <person name="Henkel C.V."/>
            <person name="Heimberg A.M."/>
            <person name="Jansen H.J."/>
            <person name="McCleary R.J."/>
            <person name="Kerkkamp H.M."/>
            <person name="Vos R.A."/>
            <person name="Guerreiro I."/>
            <person name="Calvete J.J."/>
            <person name="Wuster W."/>
            <person name="Woods A.E."/>
            <person name="Logan J.M."/>
            <person name="Harrison R.A."/>
            <person name="Castoe T.A."/>
            <person name="de Koning A.P."/>
            <person name="Pollock D.D."/>
            <person name="Yandell M."/>
            <person name="Calderon D."/>
            <person name="Renjifo C."/>
            <person name="Currier R.B."/>
            <person name="Salgado D."/>
            <person name="Pla D."/>
            <person name="Sanz L."/>
            <person name="Hyder A.S."/>
            <person name="Ribeiro J.M."/>
            <person name="Arntzen J.W."/>
            <person name="van den Thillart G.E."/>
            <person name="Boetzer M."/>
            <person name="Pirovano W."/>
            <person name="Dirks R.P."/>
            <person name="Spaink H.P."/>
            <person name="Duboule D."/>
            <person name="McGlinn E."/>
            <person name="Kini R.M."/>
            <person name="Richardson M.K."/>
        </authorList>
    </citation>
    <scope>NUCLEOTIDE SEQUENCE</scope>
    <source>
        <tissue evidence="4">Blood</tissue>
    </source>
</reference>
<dbReference type="SUPFAM" id="SSF57302">
    <property type="entry name" value="Snake toxin-like"/>
    <property type="match status" value="1"/>
</dbReference>
<evidence type="ECO:0000256" key="1">
    <source>
        <dbReference type="ARBA" id="ARBA00004613"/>
    </source>
</evidence>
<gene>
    <name evidence="4" type="ORF">L345_17355</name>
</gene>
<organism evidence="4 5">
    <name type="scientific">Ophiophagus hannah</name>
    <name type="common">King cobra</name>
    <name type="synonym">Naja hannah</name>
    <dbReference type="NCBI Taxonomy" id="8665"/>
    <lineage>
        <taxon>Eukaryota</taxon>
        <taxon>Metazoa</taxon>
        <taxon>Chordata</taxon>
        <taxon>Craniata</taxon>
        <taxon>Vertebrata</taxon>
        <taxon>Euteleostomi</taxon>
        <taxon>Lepidosauria</taxon>
        <taxon>Squamata</taxon>
        <taxon>Bifurcata</taxon>
        <taxon>Unidentata</taxon>
        <taxon>Episquamata</taxon>
        <taxon>Toxicofera</taxon>
        <taxon>Serpentes</taxon>
        <taxon>Colubroidea</taxon>
        <taxon>Elapidae</taxon>
        <taxon>Elapinae</taxon>
        <taxon>Ophiophagus</taxon>
    </lineage>
</organism>
<comment type="subcellular location">
    <subcellularLocation>
        <location evidence="1">Secreted</location>
    </subcellularLocation>
</comment>
<keyword evidence="2" id="KW-0964">Secreted</keyword>
<dbReference type="AlphaFoldDB" id="V8N5J6"/>
<protein>
    <submittedName>
        <fullName evidence="4">Uncharacterized protein</fullName>
    </submittedName>
</protein>
<proteinExistence type="predicted"/>
<dbReference type="CDD" id="cd00206">
    <property type="entry name" value="TFP_snake_toxin"/>
    <property type="match status" value="1"/>
</dbReference>
<keyword evidence="3" id="KW-1015">Disulfide bond</keyword>
<feature type="non-terminal residue" evidence="4">
    <location>
        <position position="1"/>
    </location>
</feature>
<keyword evidence="5" id="KW-1185">Reference proteome</keyword>
<dbReference type="InterPro" id="IPR003571">
    <property type="entry name" value="Snake_3FTx"/>
</dbReference>
<accession>V8N5J6</accession>
<evidence type="ECO:0000313" key="5">
    <source>
        <dbReference type="Proteomes" id="UP000018936"/>
    </source>
</evidence>
<evidence type="ECO:0000256" key="3">
    <source>
        <dbReference type="ARBA" id="ARBA00023157"/>
    </source>
</evidence>
<dbReference type="GO" id="GO:0090729">
    <property type="term" value="F:toxin activity"/>
    <property type="evidence" value="ECO:0007669"/>
    <property type="project" value="InterPro"/>
</dbReference>
<dbReference type="Proteomes" id="UP000018936">
    <property type="component" value="Unassembled WGS sequence"/>
</dbReference>
<dbReference type="EMBL" id="AZIM01010880">
    <property type="protein sequence ID" value="ETE56933.1"/>
    <property type="molecule type" value="Genomic_DNA"/>
</dbReference>
<dbReference type="TopDownProteomics" id="V8N5J6"/>
<comment type="caution">
    <text evidence="4">The sequence shown here is derived from an EMBL/GenBank/DDBJ whole genome shotgun (WGS) entry which is preliminary data.</text>
</comment>
<evidence type="ECO:0000313" key="4">
    <source>
        <dbReference type="EMBL" id="ETE56933.1"/>
    </source>
</evidence>
<name>V8N5J6_OPHHA</name>
<sequence length="138" mass="15656">ENVITPPNPPFFPKPPCPSLLNLDLQPPQAGVEVYITVFSNPGLHFESCRGDCKMKALLFALLLVAFLFKDPVKSMECYRCGVTGCHLKITCSAEETFCYKWLNKISNDRWYGCAKTCTEQNTWRIYNKCCTTNLCNT</sequence>
<evidence type="ECO:0000256" key="2">
    <source>
        <dbReference type="ARBA" id="ARBA00022525"/>
    </source>
</evidence>
<dbReference type="GO" id="GO:0005576">
    <property type="term" value="C:extracellular region"/>
    <property type="evidence" value="ECO:0007669"/>
    <property type="project" value="UniProtKB-SubCell"/>
</dbReference>
<dbReference type="Gene3D" id="2.10.60.10">
    <property type="entry name" value="CD59"/>
    <property type="match status" value="1"/>
</dbReference>
<dbReference type="InterPro" id="IPR045860">
    <property type="entry name" value="Snake_toxin-like_sf"/>
</dbReference>